<dbReference type="FunFam" id="3.40.109.10:FF:000013">
    <property type="entry name" value="5,6-dimethylbenzimidazole synthase"/>
    <property type="match status" value="1"/>
</dbReference>
<dbReference type="GO" id="GO:0009236">
    <property type="term" value="P:cobalamin biosynthetic process"/>
    <property type="evidence" value="ECO:0007669"/>
    <property type="project" value="UniProtKB-ARBA"/>
</dbReference>
<dbReference type="Gene3D" id="3.40.109.10">
    <property type="entry name" value="NADH Oxidase"/>
    <property type="match status" value="1"/>
</dbReference>
<evidence type="ECO:0000256" key="9">
    <source>
        <dbReference type="ARBA" id="ARBA00061097"/>
    </source>
</evidence>
<dbReference type="SUPFAM" id="SSF55469">
    <property type="entry name" value="FMN-dependent nitroreductase-like"/>
    <property type="match status" value="1"/>
</dbReference>
<dbReference type="GO" id="GO:0000166">
    <property type="term" value="F:nucleotide binding"/>
    <property type="evidence" value="ECO:0007669"/>
    <property type="project" value="UniProtKB-KW"/>
</dbReference>
<dbReference type="InterPro" id="IPR029479">
    <property type="entry name" value="Nitroreductase"/>
</dbReference>
<dbReference type="EMBL" id="CYHG01000001">
    <property type="protein sequence ID" value="CUB02516.1"/>
    <property type="molecule type" value="Genomic_DNA"/>
</dbReference>
<evidence type="ECO:0000256" key="7">
    <source>
        <dbReference type="ARBA" id="ARBA00023027"/>
    </source>
</evidence>
<keyword evidence="3" id="KW-0288">FMN</keyword>
<dbReference type="CDD" id="cd02145">
    <property type="entry name" value="BluB"/>
    <property type="match status" value="1"/>
</dbReference>
<evidence type="ECO:0000256" key="6">
    <source>
        <dbReference type="ARBA" id="ARBA00023002"/>
    </source>
</evidence>
<dbReference type="RefSeq" id="WP_055461477.1">
    <property type="nucleotide sequence ID" value="NZ_CYHG01000001.1"/>
</dbReference>
<keyword evidence="4" id="KW-0547">Nucleotide-binding</keyword>
<dbReference type="EC" id="1.13.11.79" evidence="10"/>
<dbReference type="GO" id="GO:0102919">
    <property type="term" value="F:5,6-dimethylbenzimidazole synthase activity"/>
    <property type="evidence" value="ECO:0007669"/>
    <property type="project" value="UniProtKB-EC"/>
</dbReference>
<name>A0A0K6IHH2_9GAMM</name>
<evidence type="ECO:0000256" key="5">
    <source>
        <dbReference type="ARBA" id="ARBA00022857"/>
    </source>
</evidence>
<keyword evidence="7" id="KW-0520">NAD</keyword>
<comment type="similarity">
    <text evidence="9">Belongs to the BluB family.</text>
</comment>
<proteinExistence type="inferred from homology"/>
<dbReference type="Proteomes" id="UP000182769">
    <property type="component" value="Unassembled WGS sequence"/>
</dbReference>
<evidence type="ECO:0000256" key="4">
    <source>
        <dbReference type="ARBA" id="ARBA00022741"/>
    </source>
</evidence>
<protein>
    <recommendedName>
        <fullName evidence="11">5,6-dimethylbenzimidazole synthase</fullName>
        <ecNumber evidence="10">1.13.11.79</ecNumber>
    </recommendedName>
</protein>
<evidence type="ECO:0000256" key="11">
    <source>
        <dbReference type="ARBA" id="ARBA00068702"/>
    </source>
</evidence>
<accession>A0A0K6IHH2</accession>
<comment type="catalytic activity">
    <reaction evidence="8">
        <text>FMNH2 + O2 = dialurate + 5,6-dimethylbenzimidazole + D-erythrose 4-phosphate + H(+)</text>
        <dbReference type="Rhea" id="RHEA:27345"/>
        <dbReference type="ChEBI" id="CHEBI:15378"/>
        <dbReference type="ChEBI" id="CHEBI:15379"/>
        <dbReference type="ChEBI" id="CHEBI:15890"/>
        <dbReference type="ChEBI" id="CHEBI:16897"/>
        <dbReference type="ChEBI" id="CHEBI:57618"/>
        <dbReference type="ChEBI" id="CHEBI:140629"/>
        <dbReference type="EC" id="1.13.11.79"/>
    </reaction>
</comment>
<evidence type="ECO:0000256" key="2">
    <source>
        <dbReference type="ARBA" id="ARBA00022630"/>
    </source>
</evidence>
<keyword evidence="5" id="KW-0521">NADP</keyword>
<gene>
    <name evidence="13" type="ORF">Ga0061065_101349</name>
</gene>
<dbReference type="OrthoDB" id="9773807at2"/>
<evidence type="ECO:0000256" key="8">
    <source>
        <dbReference type="ARBA" id="ARBA00051314"/>
    </source>
</evidence>
<organism evidence="13 14">
    <name type="scientific">Marinomonas fungiae</name>
    <dbReference type="NCBI Taxonomy" id="1137284"/>
    <lineage>
        <taxon>Bacteria</taxon>
        <taxon>Pseudomonadati</taxon>
        <taxon>Pseudomonadota</taxon>
        <taxon>Gammaproteobacteria</taxon>
        <taxon>Oceanospirillales</taxon>
        <taxon>Oceanospirillaceae</taxon>
        <taxon>Marinomonas</taxon>
    </lineage>
</organism>
<evidence type="ECO:0000313" key="13">
    <source>
        <dbReference type="EMBL" id="CUB02516.1"/>
    </source>
</evidence>
<feature type="domain" description="Nitroreductase" evidence="12">
    <location>
        <begin position="16"/>
        <end position="182"/>
    </location>
</feature>
<dbReference type="PANTHER" id="PTHR23026:SF90">
    <property type="entry name" value="IODOTYROSINE DEIODINASE 1"/>
    <property type="match status" value="1"/>
</dbReference>
<evidence type="ECO:0000259" key="12">
    <source>
        <dbReference type="Pfam" id="PF00881"/>
    </source>
</evidence>
<dbReference type="NCBIfam" id="TIGR02476">
    <property type="entry name" value="BluB"/>
    <property type="match status" value="1"/>
</dbReference>
<keyword evidence="14" id="KW-1185">Reference proteome</keyword>
<evidence type="ECO:0000256" key="1">
    <source>
        <dbReference type="ARBA" id="ARBA00011823"/>
    </source>
</evidence>
<keyword evidence="2" id="KW-0285">Flavoprotein</keyword>
<evidence type="ECO:0000256" key="3">
    <source>
        <dbReference type="ARBA" id="ARBA00022643"/>
    </source>
</evidence>
<evidence type="ECO:0000256" key="10">
    <source>
        <dbReference type="ARBA" id="ARBA00066311"/>
    </source>
</evidence>
<keyword evidence="6" id="KW-0560">Oxidoreductase</keyword>
<comment type="subunit">
    <text evidence="1">Homooctamer.</text>
</comment>
<evidence type="ECO:0000313" key="14">
    <source>
        <dbReference type="Proteomes" id="UP000182769"/>
    </source>
</evidence>
<dbReference type="PANTHER" id="PTHR23026">
    <property type="entry name" value="NADPH NITROREDUCTASE"/>
    <property type="match status" value="1"/>
</dbReference>
<dbReference type="Pfam" id="PF00881">
    <property type="entry name" value="Nitroreductase"/>
    <property type="match status" value="1"/>
</dbReference>
<dbReference type="InterPro" id="IPR050627">
    <property type="entry name" value="Nitroreductase/BluB"/>
</dbReference>
<dbReference type="STRING" id="1137284.GCA_001418205_00350"/>
<dbReference type="AlphaFoldDB" id="A0A0K6IHH2"/>
<dbReference type="InterPro" id="IPR000415">
    <property type="entry name" value="Nitroreductase-like"/>
</dbReference>
<reference evidence="14" key="1">
    <citation type="submission" date="2015-08" db="EMBL/GenBank/DDBJ databases">
        <authorList>
            <person name="Varghese N."/>
        </authorList>
    </citation>
    <scope>NUCLEOTIDE SEQUENCE [LARGE SCALE GENOMIC DNA]</scope>
    <source>
        <strain evidence="14">JCM 18476</strain>
    </source>
</reference>
<dbReference type="InterPro" id="IPR012825">
    <property type="entry name" value="BluB"/>
</dbReference>
<sequence>MHFQAHQRDALYDIIFNRRDVRRDFLPTPVPEDVVQRLLTAAHHAPSVGFMQPWDFIVIKNHATRAKIKNGFLSANEASAQMFEGERQTLYRSLKLEGIEEAPLGICITCDRSRTGNVVLGRTIKPEMDLYSAVCAVQNLWLAARAENLGMGWVSILEDQVLYDTLNIPEHLDIIGYFCIGYVKAFQASPDLEQVGWQNRRSLEDAIHYESWQPDS</sequence>